<feature type="chain" id="PRO_5039456190" description="Cyanovirin-N domain-containing protein" evidence="1">
    <location>
        <begin position="28"/>
        <end position="300"/>
    </location>
</feature>
<protein>
    <recommendedName>
        <fullName evidence="2">Cyanovirin-N domain-containing protein</fullName>
    </recommendedName>
</protein>
<dbReference type="EMBL" id="JABFUD020000021">
    <property type="protein sequence ID" value="KAI5062981.1"/>
    <property type="molecule type" value="Genomic_DNA"/>
</dbReference>
<evidence type="ECO:0000313" key="3">
    <source>
        <dbReference type="EMBL" id="KAI5062981.1"/>
    </source>
</evidence>
<dbReference type="OrthoDB" id="2947935at2759"/>
<dbReference type="Proteomes" id="UP000886520">
    <property type="component" value="Chromosome 21"/>
</dbReference>
<accession>A0A9D4Z7Y7</accession>
<evidence type="ECO:0000259" key="2">
    <source>
        <dbReference type="SMART" id="SM01111"/>
    </source>
</evidence>
<sequence length="300" mass="33616">MTAARKMLLVAHVALLVALALVNGGDACHWQAGDYSDTCQNVQLSKSGEWLKAYCYSKGWGPDTAGWKWSYLYLNDKLANTNGQLVCRNCNSGFLNMFATRCEFGHSCMDITMKGTHLSAKCLKRDGSRVDTSINLNRCIRDTNGKLKWLCGNALGKKDHPPDNDFVPKVEDSFEKGLQGASKENDDQFIATDKTCLSNVHNSSTFKLLDLDAEQEKENVHAHEDQGHHEDKVPSIRFNMEMREASPRRPLPTLLLTFNFVTSLRGYKESNRTLCGLPSEGLYVASSGVSLHWFDHHREP</sequence>
<dbReference type="Pfam" id="PF08881">
    <property type="entry name" value="CVNH"/>
    <property type="match status" value="1"/>
</dbReference>
<comment type="caution">
    <text evidence="3">The sequence shown here is derived from an EMBL/GenBank/DDBJ whole genome shotgun (WGS) entry which is preliminary data.</text>
</comment>
<keyword evidence="4" id="KW-1185">Reference proteome</keyword>
<dbReference type="AlphaFoldDB" id="A0A9D4Z7Y7"/>
<evidence type="ECO:0000313" key="4">
    <source>
        <dbReference type="Proteomes" id="UP000886520"/>
    </source>
</evidence>
<proteinExistence type="predicted"/>
<dbReference type="Gene3D" id="2.30.60.10">
    <property type="entry name" value="Cyanovirin-N"/>
    <property type="match status" value="2"/>
</dbReference>
<name>A0A9D4Z7Y7_ADICA</name>
<dbReference type="SUPFAM" id="SSF51322">
    <property type="entry name" value="Cyanovirin-N"/>
    <property type="match status" value="2"/>
</dbReference>
<feature type="domain" description="Cyanovirin-N" evidence="2">
    <location>
        <begin position="34"/>
        <end position="149"/>
    </location>
</feature>
<keyword evidence="1" id="KW-0732">Signal</keyword>
<gene>
    <name evidence="3" type="ORF">GOP47_0021528</name>
</gene>
<organism evidence="3 4">
    <name type="scientific">Adiantum capillus-veneris</name>
    <name type="common">Maidenhair fern</name>
    <dbReference type="NCBI Taxonomy" id="13818"/>
    <lineage>
        <taxon>Eukaryota</taxon>
        <taxon>Viridiplantae</taxon>
        <taxon>Streptophyta</taxon>
        <taxon>Embryophyta</taxon>
        <taxon>Tracheophyta</taxon>
        <taxon>Polypodiopsida</taxon>
        <taxon>Polypodiidae</taxon>
        <taxon>Polypodiales</taxon>
        <taxon>Pteridineae</taxon>
        <taxon>Pteridaceae</taxon>
        <taxon>Vittarioideae</taxon>
        <taxon>Adiantum</taxon>
    </lineage>
</organism>
<dbReference type="InterPro" id="IPR036673">
    <property type="entry name" value="Cyanovirin-N_sf"/>
</dbReference>
<dbReference type="InterPro" id="IPR011058">
    <property type="entry name" value="Cyanovirin-N"/>
</dbReference>
<feature type="signal peptide" evidence="1">
    <location>
        <begin position="1"/>
        <end position="27"/>
    </location>
</feature>
<evidence type="ECO:0000256" key="1">
    <source>
        <dbReference type="SAM" id="SignalP"/>
    </source>
</evidence>
<reference evidence="3" key="1">
    <citation type="submission" date="2021-01" db="EMBL/GenBank/DDBJ databases">
        <title>Adiantum capillus-veneris genome.</title>
        <authorList>
            <person name="Fang Y."/>
            <person name="Liao Q."/>
        </authorList>
    </citation>
    <scope>NUCLEOTIDE SEQUENCE</scope>
    <source>
        <strain evidence="3">H3</strain>
        <tissue evidence="3">Leaf</tissue>
    </source>
</reference>
<dbReference type="SMART" id="SM01111">
    <property type="entry name" value="CVNH"/>
    <property type="match status" value="1"/>
</dbReference>